<sequence length="172" mass="19309">MIKPGPPFVSISKIIKENILKVKKITDKFPAVCKIKNKPLPKTRSLNQITKKKDHVILKQSISRLQKISHQLYFLSETNGNNPDNPSQQLSKISSELDSVVCDLSQMLNSISNTNIPTLNIASVSPENIIINEAKKTYQPTPQDIAEINKEIEDLFGSLNDIKLPFPHPTQK</sequence>
<accession>X6NWD0</accession>
<gene>
    <name evidence="1" type="ORF">RFI_06929</name>
</gene>
<organism evidence="1 2">
    <name type="scientific">Reticulomyxa filosa</name>
    <dbReference type="NCBI Taxonomy" id="46433"/>
    <lineage>
        <taxon>Eukaryota</taxon>
        <taxon>Sar</taxon>
        <taxon>Rhizaria</taxon>
        <taxon>Retaria</taxon>
        <taxon>Foraminifera</taxon>
        <taxon>Monothalamids</taxon>
        <taxon>Reticulomyxidae</taxon>
        <taxon>Reticulomyxa</taxon>
    </lineage>
</organism>
<reference evidence="1 2" key="1">
    <citation type="journal article" date="2013" name="Curr. Biol.">
        <title>The Genome of the Foraminiferan Reticulomyxa filosa.</title>
        <authorList>
            <person name="Glockner G."/>
            <person name="Hulsmann N."/>
            <person name="Schleicher M."/>
            <person name="Noegel A.A."/>
            <person name="Eichinger L."/>
            <person name="Gallinger C."/>
            <person name="Pawlowski J."/>
            <person name="Sierra R."/>
            <person name="Euteneuer U."/>
            <person name="Pillet L."/>
            <person name="Moustafa A."/>
            <person name="Platzer M."/>
            <person name="Groth M."/>
            <person name="Szafranski K."/>
            <person name="Schliwa M."/>
        </authorList>
    </citation>
    <scope>NUCLEOTIDE SEQUENCE [LARGE SCALE GENOMIC DNA]</scope>
</reference>
<evidence type="ECO:0000313" key="2">
    <source>
        <dbReference type="Proteomes" id="UP000023152"/>
    </source>
</evidence>
<keyword evidence="2" id="KW-1185">Reference proteome</keyword>
<name>X6NWD0_RETFI</name>
<evidence type="ECO:0000313" key="1">
    <source>
        <dbReference type="EMBL" id="ETO30188.1"/>
    </source>
</evidence>
<dbReference type="Proteomes" id="UP000023152">
    <property type="component" value="Unassembled WGS sequence"/>
</dbReference>
<dbReference type="EMBL" id="ASPP01005633">
    <property type="protein sequence ID" value="ETO30188.1"/>
    <property type="molecule type" value="Genomic_DNA"/>
</dbReference>
<dbReference type="AlphaFoldDB" id="X6NWD0"/>
<comment type="caution">
    <text evidence="1">The sequence shown here is derived from an EMBL/GenBank/DDBJ whole genome shotgun (WGS) entry which is preliminary data.</text>
</comment>
<proteinExistence type="predicted"/>
<protein>
    <submittedName>
        <fullName evidence="1">Uncharacterized protein</fullName>
    </submittedName>
</protein>